<dbReference type="InterPro" id="IPR036188">
    <property type="entry name" value="FAD/NAD-bd_sf"/>
</dbReference>
<evidence type="ECO:0000256" key="1">
    <source>
        <dbReference type="ARBA" id="ARBA00023002"/>
    </source>
</evidence>
<proteinExistence type="predicted"/>
<dbReference type="SUPFAM" id="SSF51905">
    <property type="entry name" value="FAD/NAD(P)-binding domain"/>
    <property type="match status" value="1"/>
</dbReference>
<dbReference type="Pfam" id="PF01266">
    <property type="entry name" value="DAO"/>
    <property type="match status" value="1"/>
</dbReference>
<keyword evidence="4" id="KW-1185">Reference proteome</keyword>
<accession>A0A2T0QEZ9</accession>
<evidence type="ECO:0000313" key="3">
    <source>
        <dbReference type="EMBL" id="PRY02516.1"/>
    </source>
</evidence>
<evidence type="ECO:0000259" key="2">
    <source>
        <dbReference type="Pfam" id="PF01266"/>
    </source>
</evidence>
<keyword evidence="1" id="KW-0560">Oxidoreductase</keyword>
<feature type="domain" description="FAD dependent oxidoreductase" evidence="2">
    <location>
        <begin position="3"/>
        <end position="345"/>
    </location>
</feature>
<evidence type="ECO:0000313" key="4">
    <source>
        <dbReference type="Proteomes" id="UP000237846"/>
    </source>
</evidence>
<dbReference type="AlphaFoldDB" id="A0A2T0QEZ9"/>
<dbReference type="PANTHER" id="PTHR13847:SF287">
    <property type="entry name" value="FAD-DEPENDENT OXIDOREDUCTASE DOMAIN-CONTAINING PROTEIN 1"/>
    <property type="match status" value="1"/>
</dbReference>
<dbReference type="Gene3D" id="3.50.50.60">
    <property type="entry name" value="FAD/NAD(P)-binding domain"/>
    <property type="match status" value="1"/>
</dbReference>
<gene>
    <name evidence="3" type="ORF">CLV72_1011118</name>
</gene>
<dbReference type="Gene3D" id="3.30.9.10">
    <property type="entry name" value="D-Amino Acid Oxidase, subunit A, domain 2"/>
    <property type="match status" value="1"/>
</dbReference>
<dbReference type="GO" id="GO:0016491">
    <property type="term" value="F:oxidoreductase activity"/>
    <property type="evidence" value="ECO:0007669"/>
    <property type="project" value="UniProtKB-KW"/>
</dbReference>
<organism evidence="3 4">
    <name type="scientific">Allonocardiopsis opalescens</name>
    <dbReference type="NCBI Taxonomy" id="1144618"/>
    <lineage>
        <taxon>Bacteria</taxon>
        <taxon>Bacillati</taxon>
        <taxon>Actinomycetota</taxon>
        <taxon>Actinomycetes</taxon>
        <taxon>Streptosporangiales</taxon>
        <taxon>Allonocardiopsis</taxon>
    </lineage>
</organism>
<name>A0A2T0QEZ9_9ACTN</name>
<dbReference type="GO" id="GO:0005737">
    <property type="term" value="C:cytoplasm"/>
    <property type="evidence" value="ECO:0007669"/>
    <property type="project" value="TreeGrafter"/>
</dbReference>
<protein>
    <submittedName>
        <fullName evidence="3">D-arginine dehydrogenase</fullName>
    </submittedName>
</protein>
<dbReference type="EMBL" id="PVZC01000001">
    <property type="protein sequence ID" value="PRY02516.1"/>
    <property type="molecule type" value="Genomic_DNA"/>
</dbReference>
<sequence>MTDFLIVGGGIAGAAAGYFLSGSGRAVVLDMEAAAGHHSTGRSAALLSEYFGNAAVRGLTAAGRAFYRDPPEGFADHPVLGPRGVLALCPPGDEGAFEAALADGAAAAEPAREIGRREAAELVPIVRRERVSRALYRPGAMDIDVDAAHQGFLRGVRRAGGRVVTGARVRALARRGGSWRADTDAGVFTAPVVVNAAGAWADEVAGLAGVRRIGLTPLRRTAFLVDLPAGTSAAGWPMLCDVRDSFYAKPESGRLLVSPMDATPSPPVDARPADIDVALGVERLQAATSLSVRRVVRAWAGLRSSTADDTPVVGAERSAPGFFWLAALGGYGVQTAPAVGRLLAEAVTGAAATGAAQGAAAAVSPDRLN</sequence>
<comment type="caution">
    <text evidence="3">The sequence shown here is derived from an EMBL/GenBank/DDBJ whole genome shotgun (WGS) entry which is preliminary data.</text>
</comment>
<dbReference type="Proteomes" id="UP000237846">
    <property type="component" value="Unassembled WGS sequence"/>
</dbReference>
<dbReference type="RefSeq" id="WP_211302710.1">
    <property type="nucleotide sequence ID" value="NZ_PVZC01000001.1"/>
</dbReference>
<dbReference type="PANTHER" id="PTHR13847">
    <property type="entry name" value="SARCOSINE DEHYDROGENASE-RELATED"/>
    <property type="match status" value="1"/>
</dbReference>
<reference evidence="3 4" key="1">
    <citation type="submission" date="2018-03" db="EMBL/GenBank/DDBJ databases">
        <title>Genomic Encyclopedia of Archaeal and Bacterial Type Strains, Phase II (KMG-II): from individual species to whole genera.</title>
        <authorList>
            <person name="Goeker M."/>
        </authorList>
    </citation>
    <scope>NUCLEOTIDE SEQUENCE [LARGE SCALE GENOMIC DNA]</scope>
    <source>
        <strain evidence="3 4">DSM 45601</strain>
    </source>
</reference>
<dbReference type="InterPro" id="IPR006076">
    <property type="entry name" value="FAD-dep_OxRdtase"/>
</dbReference>